<dbReference type="Proteomes" id="UP000004018">
    <property type="component" value="Unassembled WGS sequence"/>
</dbReference>
<reference evidence="2" key="2">
    <citation type="submission" date="2009-12" db="EMBL/GenBank/DDBJ databases">
        <authorList>
            <person name="Madupu R."/>
            <person name="Durkin A.S."/>
            <person name="Torralba M."/>
            <person name="Methe B."/>
            <person name="Sutton G.G."/>
            <person name="Strausberg R.L."/>
            <person name="Nelson K.E."/>
        </authorList>
    </citation>
    <scope>NUCLEOTIDE SEQUENCE</scope>
    <source>
        <strain evidence="2">28L</strain>
    </source>
</reference>
<comment type="caution">
    <text evidence="2">The sequence shown here is derived from an EMBL/GenBank/DDBJ whole genome shotgun (WGS) entry which is preliminary data.</text>
</comment>
<dbReference type="EMBL" id="AFIJ01000027">
    <property type="protein sequence ID" value="EGL40422.1"/>
    <property type="molecule type" value="Genomic_DNA"/>
</dbReference>
<feature type="transmembrane region" description="Helical" evidence="1">
    <location>
        <begin position="51"/>
        <end position="69"/>
    </location>
</feature>
<keyword evidence="1" id="KW-0812">Transmembrane</keyword>
<organism evidence="2 4">
    <name type="scientific">Megasphaera lornae</name>
    <dbReference type="NCBI Taxonomy" id="1000568"/>
    <lineage>
        <taxon>Bacteria</taxon>
        <taxon>Bacillati</taxon>
        <taxon>Bacillota</taxon>
        <taxon>Negativicutes</taxon>
        <taxon>Veillonellales</taxon>
        <taxon>Veillonellaceae</taxon>
        <taxon>Megasphaera</taxon>
    </lineage>
</organism>
<dbReference type="RefSeq" id="WP_007391096.1">
    <property type="nucleotide sequence ID" value="NZ_ADGP01000009.1"/>
</dbReference>
<name>D3LTL2_9FIRM</name>
<keyword evidence="5" id="KW-1185">Reference proteome</keyword>
<keyword evidence="1" id="KW-1133">Transmembrane helix</keyword>
<proteinExistence type="predicted"/>
<dbReference type="AlphaFoldDB" id="D3LTL2"/>
<evidence type="ECO:0000313" key="4">
    <source>
        <dbReference type="Proteomes" id="UP000003242"/>
    </source>
</evidence>
<accession>D3LTL2</accession>
<feature type="transmembrane region" description="Helical" evidence="1">
    <location>
        <begin position="12"/>
        <end position="31"/>
    </location>
</feature>
<reference evidence="4" key="1">
    <citation type="submission" date="2009-12" db="EMBL/GenBank/DDBJ databases">
        <title>Sequence of Clostridiales genomosp. BVAB3 str. UPII9-5.</title>
        <authorList>
            <person name="Madupu R."/>
            <person name="Durkin A.S."/>
            <person name="Torralba M."/>
            <person name="Methe B."/>
            <person name="Sutton G.G."/>
            <person name="Strausberg R.L."/>
            <person name="Nelson K.E."/>
        </authorList>
    </citation>
    <scope>NUCLEOTIDE SEQUENCE [LARGE SCALE GENOMIC DNA]</scope>
    <source>
        <strain evidence="4">28L</strain>
    </source>
</reference>
<reference evidence="3 5" key="3">
    <citation type="submission" date="2011-04" db="EMBL/GenBank/DDBJ databases">
        <authorList>
            <person name="Harkins D.M."/>
            <person name="Madupu R."/>
            <person name="Durkin A.S."/>
            <person name="Torralba M."/>
            <person name="Methe B."/>
            <person name="Sutton G.G."/>
            <person name="Nelson K.E."/>
        </authorList>
    </citation>
    <scope>NUCLEOTIDE SEQUENCE [LARGE SCALE GENOMIC DNA]</scope>
    <source>
        <strain evidence="3 5">UPII 199-6</strain>
    </source>
</reference>
<gene>
    <name evidence="2" type="ORF">HMPREF0889_0628</name>
    <name evidence="3" type="ORF">HMPREF1039_1562</name>
</gene>
<evidence type="ECO:0000313" key="3">
    <source>
        <dbReference type="EMBL" id="EGL40422.1"/>
    </source>
</evidence>
<evidence type="ECO:0000256" key="1">
    <source>
        <dbReference type="SAM" id="Phobius"/>
    </source>
</evidence>
<protein>
    <submittedName>
        <fullName evidence="2">Uncharacterized protein</fullName>
    </submittedName>
</protein>
<dbReference type="Proteomes" id="UP000003242">
    <property type="component" value="Unassembled WGS sequence"/>
</dbReference>
<sequence length="76" mass="8883">MKRREAIQGTAALILFLFAVLFDFSFIPQWSARLPHESWRLLWHIARIREIMGALAVLNIIGLVSLRTVRRKLQIL</sequence>
<evidence type="ECO:0000313" key="5">
    <source>
        <dbReference type="Proteomes" id="UP000004018"/>
    </source>
</evidence>
<keyword evidence="1" id="KW-0472">Membrane</keyword>
<dbReference type="EMBL" id="ADGP01000009">
    <property type="protein sequence ID" value="EFD94551.1"/>
    <property type="molecule type" value="Genomic_DNA"/>
</dbReference>
<evidence type="ECO:0000313" key="2">
    <source>
        <dbReference type="EMBL" id="EFD94551.1"/>
    </source>
</evidence>